<protein>
    <submittedName>
        <fullName evidence="1">CLUMA_CG016059, isoform A</fullName>
    </submittedName>
</protein>
<dbReference type="AlphaFoldDB" id="A0A1J1IVU9"/>
<dbReference type="EMBL" id="CVRI01000058">
    <property type="protein sequence ID" value="CRL02665.1"/>
    <property type="molecule type" value="Genomic_DNA"/>
</dbReference>
<accession>A0A1J1IVU9</accession>
<name>A0A1J1IVU9_9DIPT</name>
<proteinExistence type="predicted"/>
<sequence length="98" mass="11640">MALKVENRVELNQKQLKRNVICNKKKKIAKAKPQIDKLEPKQKSYRFAGSDLVNQPEYYQLRTRKAIISIDIDFDILFSRFSCCHCRFWFLMMSPCHG</sequence>
<dbReference type="Proteomes" id="UP000183832">
    <property type="component" value="Unassembled WGS sequence"/>
</dbReference>
<evidence type="ECO:0000313" key="1">
    <source>
        <dbReference type="EMBL" id="CRL02665.1"/>
    </source>
</evidence>
<organism evidence="1 2">
    <name type="scientific">Clunio marinus</name>
    <dbReference type="NCBI Taxonomy" id="568069"/>
    <lineage>
        <taxon>Eukaryota</taxon>
        <taxon>Metazoa</taxon>
        <taxon>Ecdysozoa</taxon>
        <taxon>Arthropoda</taxon>
        <taxon>Hexapoda</taxon>
        <taxon>Insecta</taxon>
        <taxon>Pterygota</taxon>
        <taxon>Neoptera</taxon>
        <taxon>Endopterygota</taxon>
        <taxon>Diptera</taxon>
        <taxon>Nematocera</taxon>
        <taxon>Chironomoidea</taxon>
        <taxon>Chironomidae</taxon>
        <taxon>Clunio</taxon>
    </lineage>
</organism>
<reference evidence="1 2" key="1">
    <citation type="submission" date="2015-04" db="EMBL/GenBank/DDBJ databases">
        <authorList>
            <person name="Syromyatnikov M.Y."/>
            <person name="Popov V.N."/>
        </authorList>
    </citation>
    <scope>NUCLEOTIDE SEQUENCE [LARGE SCALE GENOMIC DNA]</scope>
</reference>
<keyword evidence="2" id="KW-1185">Reference proteome</keyword>
<gene>
    <name evidence="1" type="ORF">CLUMA_CG016059</name>
</gene>
<evidence type="ECO:0000313" key="2">
    <source>
        <dbReference type="Proteomes" id="UP000183832"/>
    </source>
</evidence>